<evidence type="ECO:0000313" key="3">
    <source>
        <dbReference type="Proteomes" id="UP000199651"/>
    </source>
</evidence>
<dbReference type="Gene3D" id="3.40.50.1110">
    <property type="entry name" value="SGNH hydrolase"/>
    <property type="match status" value="1"/>
</dbReference>
<accession>A0A1H0JE17</accession>
<dbReference type="EMBL" id="FNJB01000003">
    <property type="protein sequence ID" value="SDO41987.1"/>
    <property type="molecule type" value="Genomic_DNA"/>
</dbReference>
<dbReference type="CDD" id="cd01832">
    <property type="entry name" value="SGNH_hydrolase_like_1"/>
    <property type="match status" value="1"/>
</dbReference>
<dbReference type="InterPro" id="IPR053140">
    <property type="entry name" value="GDSL_Rv0518-like"/>
</dbReference>
<dbReference type="PANTHER" id="PTHR43784:SF2">
    <property type="entry name" value="GDSL-LIKE LIPASE_ACYLHYDROLASE, PUTATIVE (AFU_ORTHOLOGUE AFUA_2G00820)-RELATED"/>
    <property type="match status" value="1"/>
</dbReference>
<keyword evidence="3" id="KW-1185">Reference proteome</keyword>
<evidence type="ECO:0000259" key="1">
    <source>
        <dbReference type="Pfam" id="PF13472"/>
    </source>
</evidence>
<dbReference type="STRING" id="504798.SAMN05421871_102996"/>
<evidence type="ECO:0000313" key="2">
    <source>
        <dbReference type="EMBL" id="SDO41987.1"/>
    </source>
</evidence>
<protein>
    <submittedName>
        <fullName evidence="2">Lysophospholipase L1</fullName>
    </submittedName>
</protein>
<dbReference type="AlphaFoldDB" id="A0A1H0JE17"/>
<dbReference type="Pfam" id="PF13472">
    <property type="entry name" value="Lipase_GDSL_2"/>
    <property type="match status" value="1"/>
</dbReference>
<reference evidence="3" key="1">
    <citation type="submission" date="2016-10" db="EMBL/GenBank/DDBJ databases">
        <authorList>
            <person name="Varghese N."/>
            <person name="Submissions S."/>
        </authorList>
    </citation>
    <scope>NUCLEOTIDE SEQUENCE [LARGE SCALE GENOMIC DNA]</scope>
    <source>
        <strain evidence="3">IBRC-M 10655</strain>
    </source>
</reference>
<dbReference type="PANTHER" id="PTHR43784">
    <property type="entry name" value="GDSL-LIKE LIPASE/ACYLHYDROLASE, PUTATIVE (AFU_ORTHOLOGUE AFUA_2G00820)-RELATED"/>
    <property type="match status" value="1"/>
</dbReference>
<dbReference type="SUPFAM" id="SSF52266">
    <property type="entry name" value="SGNH hydrolase"/>
    <property type="match status" value="1"/>
</dbReference>
<sequence length="261" mass="28624">MIYRGHMNRRWTKFVALGDSLTEGVGDEDETGRPRGWADRFAEEIARRQGGLRYANLAVRGLVTAEVLTTQVPAAVALRPDLVSAIVGMNDLVRPNLSLRTVLRDYDTLLDQVGSTGATILTATLPDPGAVLPLPPVVRSRFASRLSRFNDHIRGSARNRRAHCLDLARLADGDTHAWSADRLHPSPYGHQVVADEFLALLTGVRSDRPEPRPADPPHELAGLAPSLRWLTTTAAPWLRRQFGAPVSVPNRAKAPDYLALT</sequence>
<name>A0A1H0JE17_9PSEU</name>
<organism evidence="2 3">
    <name type="scientific">Actinokineospora alba</name>
    <dbReference type="NCBI Taxonomy" id="504798"/>
    <lineage>
        <taxon>Bacteria</taxon>
        <taxon>Bacillati</taxon>
        <taxon>Actinomycetota</taxon>
        <taxon>Actinomycetes</taxon>
        <taxon>Pseudonocardiales</taxon>
        <taxon>Pseudonocardiaceae</taxon>
        <taxon>Actinokineospora</taxon>
    </lineage>
</organism>
<proteinExistence type="predicted"/>
<dbReference type="Proteomes" id="UP000199651">
    <property type="component" value="Unassembled WGS sequence"/>
</dbReference>
<dbReference type="InterPro" id="IPR036514">
    <property type="entry name" value="SGNH_hydro_sf"/>
</dbReference>
<gene>
    <name evidence="2" type="ORF">SAMN05192558_10353</name>
</gene>
<dbReference type="InterPro" id="IPR013830">
    <property type="entry name" value="SGNH_hydro"/>
</dbReference>
<feature type="domain" description="SGNH hydrolase-type esterase" evidence="1">
    <location>
        <begin position="16"/>
        <end position="192"/>
    </location>
</feature>